<dbReference type="OrthoDB" id="1947745at2"/>
<dbReference type="KEGG" id="cohn:KCTCHS21_14570"/>
<dbReference type="Gene3D" id="2.60.40.10">
    <property type="entry name" value="Immunoglobulins"/>
    <property type="match status" value="1"/>
</dbReference>
<protein>
    <submittedName>
        <fullName evidence="1">Uncharacterized protein</fullName>
    </submittedName>
</protein>
<gene>
    <name evidence="1" type="ORF">KCTCHS21_14570</name>
</gene>
<proteinExistence type="predicted"/>
<dbReference type="InterPro" id="IPR013783">
    <property type="entry name" value="Ig-like_fold"/>
</dbReference>
<dbReference type="EMBL" id="AP019400">
    <property type="protein sequence ID" value="BBI32058.1"/>
    <property type="molecule type" value="Genomic_DNA"/>
</dbReference>
<evidence type="ECO:0000313" key="1">
    <source>
        <dbReference type="EMBL" id="BBI32058.1"/>
    </source>
</evidence>
<sequence>MATLIKVPGRYDSSQSWTTRAGPTDEFASVYVGVVGNSATYPAPFLRSIIVYKPTNYYGKLSVALYRYNTKEFVVESPIVNVVAGGFEVDIPFSSPIPLTSEQYAVVVKNLGDTGMTFDIWMYTNAWDSGVIGAGTGWWYGPPSNPFKNYSSSSKSGGFGATFWDSNPNAAPNAPTMLSPISNQGSLINPRPKVIFKVTDPEGDKVIALAQVARDAAFTNLVLFEGSDSYPASFSPSGWINSGSNVYWTPSADIAPGTYYVRTWAYDGVSWGAYSATVVMTIAAPNWTNPTINDNDPGIRATWITELRTLVNNTRRARGITVAAFTDATVTANSSNVRIVHINELRTAINALLSASNLAPPAYTDPTLTANVTERKGIHIKQLRDALARC</sequence>
<dbReference type="Proteomes" id="UP000289856">
    <property type="component" value="Chromosome"/>
</dbReference>
<name>A0A3T1D1Y0_9BACL</name>
<organism evidence="1 2">
    <name type="scientific">Cohnella abietis</name>
    <dbReference type="NCBI Taxonomy" id="2507935"/>
    <lineage>
        <taxon>Bacteria</taxon>
        <taxon>Bacillati</taxon>
        <taxon>Bacillota</taxon>
        <taxon>Bacilli</taxon>
        <taxon>Bacillales</taxon>
        <taxon>Paenibacillaceae</taxon>
        <taxon>Cohnella</taxon>
    </lineage>
</organism>
<keyword evidence="2" id="KW-1185">Reference proteome</keyword>
<evidence type="ECO:0000313" key="2">
    <source>
        <dbReference type="Proteomes" id="UP000289856"/>
    </source>
</evidence>
<accession>A0A3T1D1Y0</accession>
<reference evidence="1 2" key="1">
    <citation type="submission" date="2019-01" db="EMBL/GenBank/DDBJ databases">
        <title>Complete genome sequence of Cohnella hallensis HS21 isolated from Korean fir (Abies koreana) rhizospheric soil.</title>
        <authorList>
            <person name="Jiang L."/>
            <person name="Kang S.W."/>
            <person name="Kim S."/>
            <person name="Jung J."/>
            <person name="Kim C.Y."/>
            <person name="Kim D.H."/>
            <person name="Kim S.W."/>
            <person name="Lee J."/>
        </authorList>
    </citation>
    <scope>NUCLEOTIDE SEQUENCE [LARGE SCALE GENOMIC DNA]</scope>
    <source>
        <strain evidence="1 2">HS21</strain>
    </source>
</reference>
<dbReference type="RefSeq" id="WP_130606320.1">
    <property type="nucleotide sequence ID" value="NZ_AP019400.1"/>
</dbReference>
<dbReference type="AlphaFoldDB" id="A0A3T1D1Y0"/>